<dbReference type="OrthoDB" id="9788272at2"/>
<protein>
    <submittedName>
        <fullName evidence="1">Glucose-1-phosphate cytidylyltransferase</fullName>
    </submittedName>
</protein>
<dbReference type="AlphaFoldDB" id="A0A4Z0C3J4"/>
<evidence type="ECO:0000313" key="1">
    <source>
        <dbReference type="EMBL" id="TFZ05404.1"/>
    </source>
</evidence>
<evidence type="ECO:0000313" key="2">
    <source>
        <dbReference type="Proteomes" id="UP000298180"/>
    </source>
</evidence>
<organism evidence="1 2">
    <name type="scientific">Ramlibacter henchirensis</name>
    <dbReference type="NCBI Taxonomy" id="204072"/>
    <lineage>
        <taxon>Bacteria</taxon>
        <taxon>Pseudomonadati</taxon>
        <taxon>Pseudomonadota</taxon>
        <taxon>Betaproteobacteria</taxon>
        <taxon>Burkholderiales</taxon>
        <taxon>Comamonadaceae</taxon>
        <taxon>Ramlibacter</taxon>
    </lineage>
</organism>
<dbReference type="Gene3D" id="3.90.550.10">
    <property type="entry name" value="Spore Coat Polysaccharide Biosynthesis Protein SpsA, Chain A"/>
    <property type="match status" value="1"/>
</dbReference>
<keyword evidence="1" id="KW-0548">Nucleotidyltransferase</keyword>
<reference evidence="1 2" key="1">
    <citation type="submission" date="2019-03" db="EMBL/GenBank/DDBJ databases">
        <title>Ramlibacter henchirensis DSM 14656, whole genome shotgun sequence.</title>
        <authorList>
            <person name="Zhang X."/>
            <person name="Feng G."/>
            <person name="Zhu H."/>
        </authorList>
    </citation>
    <scope>NUCLEOTIDE SEQUENCE [LARGE SCALE GENOMIC DNA]</scope>
    <source>
        <strain evidence="1 2">DSM 14656</strain>
    </source>
</reference>
<sequence length="266" mass="30597">MKVVLFCGGQGLRMRDAENLPKPMVHIGSRPLLWHVMKYYAHFGHKDFILCLGHRADVIKNYFLQYQESLSNDFVLSNGGKNLELLHSDIQDWRITFADTGINSNIGQRLRAVRKYVEGEEEFLANYSDGLSDLPLPQQIDDFRRQGRVASFLCVKPNLSYHVVSTQPGSSLVSDIHPINDGDIRVNGGYFVFRKEIFEYIGDGEELVEQPFHRLAKEQQLIGYRYDGFWACMDTFKDKQQLERLQAGGAAPWEMWKRSPEATCSR</sequence>
<keyword evidence="2" id="KW-1185">Reference proteome</keyword>
<dbReference type="PANTHER" id="PTHR47183">
    <property type="entry name" value="GLUCOSE-1-PHOSPHATE CYTIDYLYLTRANSFERASE-RELATED"/>
    <property type="match status" value="1"/>
</dbReference>
<dbReference type="InterPro" id="IPR013446">
    <property type="entry name" value="G1P_cyt_trans-like"/>
</dbReference>
<gene>
    <name evidence="1" type="ORF">EZ313_01650</name>
</gene>
<dbReference type="RefSeq" id="WP_135261485.1">
    <property type="nucleotide sequence ID" value="NZ_SMLM01000001.1"/>
</dbReference>
<proteinExistence type="predicted"/>
<dbReference type="GO" id="GO:0047343">
    <property type="term" value="F:glucose-1-phosphate cytidylyltransferase activity"/>
    <property type="evidence" value="ECO:0007669"/>
    <property type="project" value="InterPro"/>
</dbReference>
<comment type="caution">
    <text evidence="1">The sequence shown here is derived from an EMBL/GenBank/DDBJ whole genome shotgun (WGS) entry which is preliminary data.</text>
</comment>
<dbReference type="Proteomes" id="UP000298180">
    <property type="component" value="Unassembled WGS sequence"/>
</dbReference>
<dbReference type="InterPro" id="IPR029044">
    <property type="entry name" value="Nucleotide-diphossugar_trans"/>
</dbReference>
<name>A0A4Z0C3J4_9BURK</name>
<dbReference type="SUPFAM" id="SSF53448">
    <property type="entry name" value="Nucleotide-diphospho-sugar transferases"/>
    <property type="match status" value="1"/>
</dbReference>
<keyword evidence="1" id="KW-0808">Transferase</keyword>
<dbReference type="PANTHER" id="PTHR47183:SF3">
    <property type="entry name" value="TRANSFERASE"/>
    <property type="match status" value="1"/>
</dbReference>
<dbReference type="EMBL" id="SMLM01000001">
    <property type="protein sequence ID" value="TFZ05404.1"/>
    <property type="molecule type" value="Genomic_DNA"/>
</dbReference>
<accession>A0A4Z0C3J4</accession>